<proteinExistence type="predicted"/>
<feature type="transmembrane region" description="Helical" evidence="2">
    <location>
        <begin position="359"/>
        <end position="385"/>
    </location>
</feature>
<evidence type="ECO:0000313" key="3">
    <source>
        <dbReference type="EMBL" id="KZM34377.1"/>
    </source>
</evidence>
<dbReference type="PATRIC" id="fig|43678.3.peg.3078"/>
<keyword evidence="2" id="KW-1133">Transmembrane helix</keyword>
<sequence>MDDTDLTTGTTSTTTTSAPPLRNTPGHTGSQPNRTPPPPRGAPRWPRWVPGLTVAWWLAGAVTALTAVLTGRHLPVGASTPEAAGTIVDSVPSDSLTAVLAILGLVGAAHAAWMTSRAGRPATRRVRAAAVTVSGLVVALGVTFADTSLLARMGYLPVVLVRAPFDPELAGAFNQYVAPAFLLQLGVLAALVLLAVTTVLFVRRSSGACAVCGRLDASADHHAPAPAGETSATPSGIVAWGRPAAIVAATIPCLYALTRLIWVLGYPLGLDPEMYEQDAGRLVAPAVGLGLFAVVGAVLTLGLVQRWGEVFPRWIPGLAGRRVPVALAVVPASVVAVAILPAGLSMIKGLLEMSTPELLANWAAFGPGVLWPLWSVALGVATAAYATRRRGTCRLCGRSPSTITPRVAR</sequence>
<comment type="caution">
    <text evidence="3">The sequence shown here is derived from an EMBL/GenBank/DDBJ whole genome shotgun (WGS) entry which is preliminary data.</text>
</comment>
<dbReference type="EMBL" id="LRIE01000080">
    <property type="protein sequence ID" value="KZM34377.1"/>
    <property type="molecule type" value="Genomic_DNA"/>
</dbReference>
<gene>
    <name evidence="3" type="ORF">OJAG_29410</name>
</gene>
<dbReference type="STRING" id="43678.OJAG_29410"/>
<keyword evidence="2" id="KW-0472">Membrane</keyword>
<feature type="transmembrane region" description="Helical" evidence="2">
    <location>
        <begin position="126"/>
        <end position="145"/>
    </location>
</feature>
<feature type="region of interest" description="Disordered" evidence="1">
    <location>
        <begin position="1"/>
        <end position="45"/>
    </location>
</feature>
<evidence type="ECO:0000313" key="4">
    <source>
        <dbReference type="Proteomes" id="UP000076447"/>
    </source>
</evidence>
<dbReference type="OrthoDB" id="2717873at2"/>
<feature type="transmembrane region" description="Helical" evidence="2">
    <location>
        <begin position="181"/>
        <end position="202"/>
    </location>
</feature>
<feature type="transmembrane region" description="Helical" evidence="2">
    <location>
        <begin position="325"/>
        <end position="347"/>
    </location>
</feature>
<reference evidence="3 4" key="1">
    <citation type="submission" date="2016-01" db="EMBL/GenBank/DDBJ databases">
        <title>Genome sequence of Oerskovia enterophila VJag, an agar and cellulose degrading bacterium.</title>
        <authorList>
            <person name="Poehlein A."/>
            <person name="Jag V."/>
            <person name="Bengelsdorf F."/>
            <person name="Duerre P."/>
            <person name="Daniel R."/>
        </authorList>
    </citation>
    <scope>NUCLEOTIDE SEQUENCE [LARGE SCALE GENOMIC DNA]</scope>
    <source>
        <strain evidence="3 4">VJag</strain>
    </source>
</reference>
<evidence type="ECO:0000256" key="2">
    <source>
        <dbReference type="SAM" id="Phobius"/>
    </source>
</evidence>
<dbReference type="AlphaFoldDB" id="A0A161XCN3"/>
<accession>A0A161XCN3</accession>
<name>A0A161XCN3_9CELL</name>
<feature type="compositionally biased region" description="Low complexity" evidence="1">
    <location>
        <begin position="1"/>
        <end position="16"/>
    </location>
</feature>
<feature type="transmembrane region" description="Helical" evidence="2">
    <location>
        <begin position="282"/>
        <end position="304"/>
    </location>
</feature>
<keyword evidence="2" id="KW-0812">Transmembrane</keyword>
<organism evidence="3 4">
    <name type="scientific">Oerskovia enterophila</name>
    <dbReference type="NCBI Taxonomy" id="43678"/>
    <lineage>
        <taxon>Bacteria</taxon>
        <taxon>Bacillati</taxon>
        <taxon>Actinomycetota</taxon>
        <taxon>Actinomycetes</taxon>
        <taxon>Micrococcales</taxon>
        <taxon>Cellulomonadaceae</taxon>
        <taxon>Oerskovia</taxon>
    </lineage>
</organism>
<evidence type="ECO:0000256" key="1">
    <source>
        <dbReference type="SAM" id="MobiDB-lite"/>
    </source>
</evidence>
<feature type="transmembrane region" description="Helical" evidence="2">
    <location>
        <begin position="95"/>
        <end position="114"/>
    </location>
</feature>
<protein>
    <submittedName>
        <fullName evidence="3">Uncharacterized protein</fullName>
    </submittedName>
</protein>
<dbReference type="Proteomes" id="UP000076447">
    <property type="component" value="Unassembled WGS sequence"/>
</dbReference>
<feature type="transmembrane region" description="Helical" evidence="2">
    <location>
        <begin position="54"/>
        <end position="75"/>
    </location>
</feature>
<feature type="transmembrane region" description="Helical" evidence="2">
    <location>
        <begin position="244"/>
        <end position="262"/>
    </location>
</feature>
<dbReference type="RefSeq" id="WP_068709394.1">
    <property type="nucleotide sequence ID" value="NZ_LRIE01000080.1"/>
</dbReference>